<dbReference type="RefSeq" id="WP_105038304.1">
    <property type="nucleotide sequence ID" value="NZ_PPSL01000002.1"/>
</dbReference>
<gene>
    <name evidence="2" type="ORF">CJD36_006380</name>
</gene>
<organism evidence="2 3">
    <name type="scientific">Flavipsychrobacter stenotrophus</name>
    <dbReference type="NCBI Taxonomy" id="2077091"/>
    <lineage>
        <taxon>Bacteria</taxon>
        <taxon>Pseudomonadati</taxon>
        <taxon>Bacteroidota</taxon>
        <taxon>Chitinophagia</taxon>
        <taxon>Chitinophagales</taxon>
        <taxon>Chitinophagaceae</taxon>
        <taxon>Flavipsychrobacter</taxon>
    </lineage>
</organism>
<comment type="caution">
    <text evidence="2">The sequence shown here is derived from an EMBL/GenBank/DDBJ whole genome shotgun (WGS) entry which is preliminary data.</text>
</comment>
<feature type="signal peptide" evidence="1">
    <location>
        <begin position="1"/>
        <end position="19"/>
    </location>
</feature>
<protein>
    <recommendedName>
        <fullName evidence="4">DUF5723 domain-containing protein</fullName>
    </recommendedName>
</protein>
<feature type="chain" id="PRO_5015696742" description="DUF5723 domain-containing protein" evidence="1">
    <location>
        <begin position="20"/>
        <end position="528"/>
    </location>
</feature>
<evidence type="ECO:0000313" key="2">
    <source>
        <dbReference type="EMBL" id="PQJ11425.1"/>
    </source>
</evidence>
<dbReference type="AlphaFoldDB" id="A0A2S7SXV9"/>
<dbReference type="OrthoDB" id="5480631at2"/>
<dbReference type="Pfam" id="PF19494">
    <property type="entry name" value="DUF6029"/>
    <property type="match status" value="1"/>
</dbReference>
<accession>A0A2S7SXV9</accession>
<evidence type="ECO:0000313" key="3">
    <source>
        <dbReference type="Proteomes" id="UP000239872"/>
    </source>
</evidence>
<reference evidence="2 3" key="1">
    <citation type="submission" date="2018-01" db="EMBL/GenBank/DDBJ databases">
        <title>A novel member of the phylum Bacteroidetes isolated from glacier ice.</title>
        <authorList>
            <person name="Liu Q."/>
            <person name="Xin Y.-H."/>
        </authorList>
    </citation>
    <scope>NUCLEOTIDE SEQUENCE [LARGE SCALE GENOMIC DNA]</scope>
    <source>
        <strain evidence="2 3">RB1R16</strain>
    </source>
</reference>
<dbReference type="EMBL" id="PPSL01000002">
    <property type="protein sequence ID" value="PQJ11425.1"/>
    <property type="molecule type" value="Genomic_DNA"/>
</dbReference>
<proteinExistence type="predicted"/>
<dbReference type="Proteomes" id="UP000239872">
    <property type="component" value="Unassembled WGS sequence"/>
</dbReference>
<evidence type="ECO:0000256" key="1">
    <source>
        <dbReference type="SAM" id="SignalP"/>
    </source>
</evidence>
<evidence type="ECO:0008006" key="4">
    <source>
        <dbReference type="Google" id="ProtNLM"/>
    </source>
</evidence>
<sequence>MNKALYLFLLTCLPAGLFAQGTLSGDLQTNLNLFQKDEKIGASNNPLYDNYLTGSEAWLSTRYNVNDWTFNLRLDAFSNSNLANPTQALTGYGVGAFSVTKEMDDVTVTVGNIYDQIGSGLLFRSYEDRGLLIDNALIGLEIKYKLGKDIQLKGFGGQQKFRFERYAPIIKGFNAEGSYAVGKANFMPGIGIVNRTLDETSMLKIASNINTYDLSKRFEPRWNNYLMSVYNTINYKSFSWYIEGAYKTHEAIPDTNAAGALVDRAGNVVFTTINYGKKGFAVNVSAKRTENFFNRTSPNESLLNGMVNWQPVVARQRPERLMSRYTPASQDLSEMATTVDVLYTPSDKTSYTFTYTNIDKLDKSKLYRELFGEIVYEGVKNWKFEGGIQYMEYNMTVYRTKPQPFLFAVTPFAEVTYLINDHKSLRFEAQYMNTKQDYGSWVFFLLEYNLAPKFSISASDMYNFDPNYSNSDVKGAYHYPTIYGAFTKGPSRFSIAYVKQVAGINCTGGVCRYEPAFSGVRTTFSTRF</sequence>
<keyword evidence="3" id="KW-1185">Reference proteome</keyword>
<name>A0A2S7SXV9_9BACT</name>
<keyword evidence="1" id="KW-0732">Signal</keyword>
<dbReference type="InterPro" id="IPR046070">
    <property type="entry name" value="DUF6029"/>
</dbReference>